<dbReference type="EMBL" id="REGN01007339">
    <property type="protein sequence ID" value="RNA06573.1"/>
    <property type="molecule type" value="Genomic_DNA"/>
</dbReference>
<dbReference type="AlphaFoldDB" id="A0A3M7Q5H1"/>
<name>A0A3M7Q5H1_BRAPC</name>
<sequence length="195" mass="22074">MRVSVNCCRQWYAKIDGCCLAHIQNNYIIGKLWRKLILVLNDHVEGYKFLNFCIRRLGLSCHYFNGKTAIAGRCARTTHSILAQVLAVNAALGLYMSSKLVYDKVVGCDGVGRVKSELVVTGGQVVDFELVRQVHDQVPYGRLFKHHNRLKAEHIGTLANPDQAEHNNNSEHIHCICAFIIASNERERKKSRQIT</sequence>
<gene>
    <name evidence="1" type="ORF">BpHYR1_007456</name>
</gene>
<comment type="caution">
    <text evidence="1">The sequence shown here is derived from an EMBL/GenBank/DDBJ whole genome shotgun (WGS) entry which is preliminary data.</text>
</comment>
<reference evidence="1 2" key="1">
    <citation type="journal article" date="2018" name="Sci. Rep.">
        <title>Genomic signatures of local adaptation to the degree of environmental predictability in rotifers.</title>
        <authorList>
            <person name="Franch-Gras L."/>
            <person name="Hahn C."/>
            <person name="Garcia-Roger E.M."/>
            <person name="Carmona M.J."/>
            <person name="Serra M."/>
            <person name="Gomez A."/>
        </authorList>
    </citation>
    <scope>NUCLEOTIDE SEQUENCE [LARGE SCALE GENOMIC DNA]</scope>
    <source>
        <strain evidence="1">HYR1</strain>
    </source>
</reference>
<proteinExistence type="predicted"/>
<keyword evidence="2" id="KW-1185">Reference proteome</keyword>
<protein>
    <submittedName>
        <fullName evidence="1">Uncharacterized protein</fullName>
    </submittedName>
</protein>
<evidence type="ECO:0000313" key="2">
    <source>
        <dbReference type="Proteomes" id="UP000276133"/>
    </source>
</evidence>
<dbReference type="Proteomes" id="UP000276133">
    <property type="component" value="Unassembled WGS sequence"/>
</dbReference>
<accession>A0A3M7Q5H1</accession>
<organism evidence="1 2">
    <name type="scientific">Brachionus plicatilis</name>
    <name type="common">Marine rotifer</name>
    <name type="synonym">Brachionus muelleri</name>
    <dbReference type="NCBI Taxonomy" id="10195"/>
    <lineage>
        <taxon>Eukaryota</taxon>
        <taxon>Metazoa</taxon>
        <taxon>Spiralia</taxon>
        <taxon>Gnathifera</taxon>
        <taxon>Rotifera</taxon>
        <taxon>Eurotatoria</taxon>
        <taxon>Monogononta</taxon>
        <taxon>Pseudotrocha</taxon>
        <taxon>Ploima</taxon>
        <taxon>Brachionidae</taxon>
        <taxon>Brachionus</taxon>
    </lineage>
</organism>
<evidence type="ECO:0000313" key="1">
    <source>
        <dbReference type="EMBL" id="RNA06573.1"/>
    </source>
</evidence>